<sequence length="278" mass="32327">MAQMIQVPYDYSIIVPSATAQAVQEKGNENPISLEALGLLVNLLSYPTKWELHKTELYKRFGKNKETSVKSAWNDLMNANYIIEFKYRSGRKWEFVYYFRKVPFTSEEKAEILANAEKEYGEIWGLDFQDLKMETSKPRGNQKTILNKDPIQNFNNNNIDNIDDDKRTFPTGKDSAIHNEESINSIIHNFREATKDELSDRSFKAIVRKVVDKYNQGKVTSFRDYLATALTQKIEELELRRQKNTQTKLKPVESQIKEPRTNIPKAPKYTLADVLENM</sequence>
<reference evidence="1 2" key="1">
    <citation type="submission" date="2015-11" db="EMBL/GenBank/DDBJ databases">
        <title>Genome Sequence of Bacillus simplex strain VanAntwerpen2.</title>
        <authorList>
            <person name="Couger M.B."/>
        </authorList>
    </citation>
    <scope>NUCLEOTIDE SEQUENCE [LARGE SCALE GENOMIC DNA]</scope>
    <source>
        <strain evidence="1 2">VanAntwerpen02</strain>
    </source>
</reference>
<keyword evidence="2" id="KW-1185">Reference proteome</keyword>
<evidence type="ECO:0000313" key="1">
    <source>
        <dbReference type="EMBL" id="KWW22731.1"/>
    </source>
</evidence>
<organism evidence="1 2">
    <name type="scientific">Peribacillus simplex</name>
    <dbReference type="NCBI Taxonomy" id="1478"/>
    <lineage>
        <taxon>Bacteria</taxon>
        <taxon>Bacillati</taxon>
        <taxon>Bacillota</taxon>
        <taxon>Bacilli</taxon>
        <taxon>Bacillales</taxon>
        <taxon>Bacillaceae</taxon>
        <taxon>Peribacillus</taxon>
    </lineage>
</organism>
<comment type="caution">
    <text evidence="1">The sequence shown here is derived from an EMBL/GenBank/DDBJ whole genome shotgun (WGS) entry which is preliminary data.</text>
</comment>
<dbReference type="Proteomes" id="UP000064189">
    <property type="component" value="Unassembled WGS sequence"/>
</dbReference>
<protein>
    <submittedName>
        <fullName evidence="1">Uncharacterized protein</fullName>
    </submittedName>
</protein>
<evidence type="ECO:0000313" key="2">
    <source>
        <dbReference type="Proteomes" id="UP000064189"/>
    </source>
</evidence>
<dbReference type="RefSeq" id="WP_061140160.1">
    <property type="nucleotide sequence ID" value="NZ_LNNH01000001.1"/>
</dbReference>
<dbReference type="EMBL" id="LNNH01000001">
    <property type="protein sequence ID" value="KWW22731.1"/>
    <property type="molecule type" value="Genomic_DNA"/>
</dbReference>
<gene>
    <name evidence="1" type="ORF">AS888_00015</name>
</gene>
<accession>A0A109N3B0</accession>
<proteinExistence type="predicted"/>
<dbReference type="AlphaFoldDB" id="A0A109N3B0"/>
<name>A0A109N3B0_9BACI</name>